<proteinExistence type="inferred from homology"/>
<dbReference type="Gene3D" id="3.40.190.10">
    <property type="entry name" value="Periplasmic binding protein-like II"/>
    <property type="match status" value="2"/>
</dbReference>
<evidence type="ECO:0000256" key="3">
    <source>
        <dbReference type="ARBA" id="ARBA00023125"/>
    </source>
</evidence>
<dbReference type="SUPFAM" id="SSF53850">
    <property type="entry name" value="Periplasmic binding protein-like II"/>
    <property type="match status" value="1"/>
</dbReference>
<keyword evidence="2" id="KW-0805">Transcription regulation</keyword>
<dbReference type="GO" id="GO:0003677">
    <property type="term" value="F:DNA binding"/>
    <property type="evidence" value="ECO:0007669"/>
    <property type="project" value="UniProtKB-KW"/>
</dbReference>
<sequence length="244" mass="26053">MVRLTAAGAIFLDEARRVVAQAERAEEAARRAGRGELGHIEIGYVASTAFADVLQTQIRTYRAACPDVQVNCREIVMERLPAMLDEGQIDIAFLRPPIGYPPGIRSVTLLRDPFVVALHAGHALASHERIQPRDLSGETFILPEQEAGTMEMARRGGFEPKLGPRPGSLVAVVTLVSLGGGTAIIPASLFRAVNLPNVVVRDLTGPPILSEIAAAFRLSEAAPATLTLIAQLRAAGRELKGANN</sequence>
<evidence type="ECO:0000259" key="5">
    <source>
        <dbReference type="Pfam" id="PF03466"/>
    </source>
</evidence>
<keyword evidence="4" id="KW-0804">Transcription</keyword>
<evidence type="ECO:0000256" key="4">
    <source>
        <dbReference type="ARBA" id="ARBA00023163"/>
    </source>
</evidence>
<evidence type="ECO:0000256" key="2">
    <source>
        <dbReference type="ARBA" id="ARBA00023015"/>
    </source>
</evidence>
<protein>
    <submittedName>
        <fullName evidence="6">LysR family transcriptional regulator</fullName>
    </submittedName>
</protein>
<dbReference type="GO" id="GO:0003700">
    <property type="term" value="F:DNA-binding transcription factor activity"/>
    <property type="evidence" value="ECO:0007669"/>
    <property type="project" value="TreeGrafter"/>
</dbReference>
<keyword evidence="7" id="KW-1185">Reference proteome</keyword>
<reference evidence="6" key="1">
    <citation type="journal article" date="2014" name="Int. J. Syst. Evol. Microbiol.">
        <title>Complete genome sequence of Corynebacterium casei LMG S-19264T (=DSM 44701T), isolated from a smear-ripened cheese.</title>
        <authorList>
            <consortium name="US DOE Joint Genome Institute (JGI-PGF)"/>
            <person name="Walter F."/>
            <person name="Albersmeier A."/>
            <person name="Kalinowski J."/>
            <person name="Ruckert C."/>
        </authorList>
    </citation>
    <scope>NUCLEOTIDE SEQUENCE</scope>
    <source>
        <strain evidence="6">VKM B-2484</strain>
    </source>
</reference>
<name>A0A9W6J9S5_9HYPH</name>
<feature type="domain" description="LysR substrate-binding" evidence="5">
    <location>
        <begin position="34"/>
        <end position="235"/>
    </location>
</feature>
<evidence type="ECO:0000256" key="1">
    <source>
        <dbReference type="ARBA" id="ARBA00009437"/>
    </source>
</evidence>
<dbReference type="Proteomes" id="UP001143370">
    <property type="component" value="Unassembled WGS sequence"/>
</dbReference>
<evidence type="ECO:0000313" key="6">
    <source>
        <dbReference type="EMBL" id="GLK73337.1"/>
    </source>
</evidence>
<organism evidence="6 7">
    <name type="scientific">Ancylobacter dichloromethanicus</name>
    <dbReference type="NCBI Taxonomy" id="518825"/>
    <lineage>
        <taxon>Bacteria</taxon>
        <taxon>Pseudomonadati</taxon>
        <taxon>Pseudomonadota</taxon>
        <taxon>Alphaproteobacteria</taxon>
        <taxon>Hyphomicrobiales</taxon>
        <taxon>Xanthobacteraceae</taxon>
        <taxon>Ancylobacter</taxon>
    </lineage>
</organism>
<keyword evidence="3" id="KW-0238">DNA-binding</keyword>
<dbReference type="Pfam" id="PF03466">
    <property type="entry name" value="LysR_substrate"/>
    <property type="match status" value="1"/>
</dbReference>
<reference evidence="6" key="2">
    <citation type="submission" date="2023-01" db="EMBL/GenBank/DDBJ databases">
        <authorList>
            <person name="Sun Q."/>
            <person name="Evtushenko L."/>
        </authorList>
    </citation>
    <scope>NUCLEOTIDE SEQUENCE</scope>
    <source>
        <strain evidence="6">VKM B-2484</strain>
    </source>
</reference>
<dbReference type="PANTHER" id="PTHR30346">
    <property type="entry name" value="TRANSCRIPTIONAL DUAL REGULATOR HCAR-RELATED"/>
    <property type="match status" value="1"/>
</dbReference>
<dbReference type="AlphaFoldDB" id="A0A9W6J9S5"/>
<evidence type="ECO:0000313" key="7">
    <source>
        <dbReference type="Proteomes" id="UP001143370"/>
    </source>
</evidence>
<dbReference type="InterPro" id="IPR005119">
    <property type="entry name" value="LysR_subst-bd"/>
</dbReference>
<gene>
    <name evidence="6" type="ORF">GCM10017643_34540</name>
</gene>
<dbReference type="PANTHER" id="PTHR30346:SF30">
    <property type="entry name" value="SMALL NEUTRAL PROTEASE REGULATORY PROTEIN"/>
    <property type="match status" value="1"/>
</dbReference>
<comment type="caution">
    <text evidence="6">The sequence shown here is derived from an EMBL/GenBank/DDBJ whole genome shotgun (WGS) entry which is preliminary data.</text>
</comment>
<comment type="similarity">
    <text evidence="1">Belongs to the LysR transcriptional regulatory family.</text>
</comment>
<dbReference type="CDD" id="cd08414">
    <property type="entry name" value="PBP2_LTTR_aromatics_like"/>
    <property type="match status" value="1"/>
</dbReference>
<dbReference type="EMBL" id="BSFJ01000025">
    <property type="protein sequence ID" value="GLK73337.1"/>
    <property type="molecule type" value="Genomic_DNA"/>
</dbReference>
<accession>A0A9W6J9S5</accession>
<dbReference type="GO" id="GO:0032993">
    <property type="term" value="C:protein-DNA complex"/>
    <property type="evidence" value="ECO:0007669"/>
    <property type="project" value="TreeGrafter"/>
</dbReference>